<dbReference type="AlphaFoldDB" id="A0A835WG72"/>
<evidence type="ECO:0000313" key="2">
    <source>
        <dbReference type="EMBL" id="KAG2446860.1"/>
    </source>
</evidence>
<keyword evidence="3" id="KW-1185">Reference proteome</keyword>
<feature type="signal peptide" evidence="1">
    <location>
        <begin position="1"/>
        <end position="28"/>
    </location>
</feature>
<comment type="caution">
    <text evidence="2">The sequence shown here is derived from an EMBL/GenBank/DDBJ whole genome shotgun (WGS) entry which is preliminary data.</text>
</comment>
<gene>
    <name evidence="2" type="ORF">HYH02_008017</name>
</gene>
<proteinExistence type="predicted"/>
<dbReference type="Proteomes" id="UP000613740">
    <property type="component" value="Unassembled WGS sequence"/>
</dbReference>
<protein>
    <submittedName>
        <fullName evidence="2">Uncharacterized protein</fullName>
    </submittedName>
</protein>
<accession>A0A835WG72</accession>
<sequence length="364" mass="37537">MSSRKHTARRLILASLLSFILCAGITTARNDVGLALDDVEKHGHGLKGATPSGAPADKDGRMKVQCNNGNGKGNGKTPPCPTSASDYLTTLGSTSTFPYLATCAHRVSCGNAPLQLVVSSAASNSMCFTITRRSIARSDLGWCPTATCMNMLDGLAEVRLHTAGDGPCAPTSATLNGVAVPITHPSSSSSSLVISLASLTAADIAADHATLCLATSCAPSASMMGFQRDLPYYMAGAGSLISTRTVAAGVYMDQYEVKVEYALIGAGQACCTESCQAGFTVERERCDITNDPTANRCTTGSVYSSCANSISNADCVAACTVGCRLTLSSLSSFASKNPTGCCRCITNINGWCGCGRTVNYCCAA</sequence>
<evidence type="ECO:0000313" key="3">
    <source>
        <dbReference type="Proteomes" id="UP000613740"/>
    </source>
</evidence>
<dbReference type="EMBL" id="JAEHOD010000024">
    <property type="protein sequence ID" value="KAG2446860.1"/>
    <property type="molecule type" value="Genomic_DNA"/>
</dbReference>
<evidence type="ECO:0000256" key="1">
    <source>
        <dbReference type="SAM" id="SignalP"/>
    </source>
</evidence>
<dbReference type="OrthoDB" id="10388322at2759"/>
<feature type="chain" id="PRO_5032694434" evidence="1">
    <location>
        <begin position="29"/>
        <end position="364"/>
    </location>
</feature>
<organism evidence="2 3">
    <name type="scientific">Chlamydomonas schloesseri</name>
    <dbReference type="NCBI Taxonomy" id="2026947"/>
    <lineage>
        <taxon>Eukaryota</taxon>
        <taxon>Viridiplantae</taxon>
        <taxon>Chlorophyta</taxon>
        <taxon>core chlorophytes</taxon>
        <taxon>Chlorophyceae</taxon>
        <taxon>CS clade</taxon>
        <taxon>Chlamydomonadales</taxon>
        <taxon>Chlamydomonadaceae</taxon>
        <taxon>Chlamydomonas</taxon>
    </lineage>
</organism>
<name>A0A835WG72_9CHLO</name>
<keyword evidence="1" id="KW-0732">Signal</keyword>
<reference evidence="2" key="1">
    <citation type="journal article" date="2020" name="bioRxiv">
        <title>Comparative genomics of Chlamydomonas.</title>
        <authorList>
            <person name="Craig R.J."/>
            <person name="Hasan A.R."/>
            <person name="Ness R.W."/>
            <person name="Keightley P.D."/>
        </authorList>
    </citation>
    <scope>NUCLEOTIDE SEQUENCE</scope>
    <source>
        <strain evidence="2">CCAP 11/173</strain>
    </source>
</reference>